<comment type="caution">
    <text evidence="1">The sequence shown here is derived from an EMBL/GenBank/DDBJ whole genome shotgun (WGS) entry which is preliminary data.</text>
</comment>
<dbReference type="EMBL" id="CM039171">
    <property type="protein sequence ID" value="KAH9792716.1"/>
    <property type="molecule type" value="Genomic_DNA"/>
</dbReference>
<evidence type="ECO:0000313" key="2">
    <source>
        <dbReference type="Proteomes" id="UP000829398"/>
    </source>
</evidence>
<keyword evidence="2" id="KW-1185">Reference proteome</keyword>
<accession>A0ACB8N4F8</accession>
<name>A0ACB8N4F8_CITSI</name>
<sequence length="550" mass="62690">MAQPEETEPAQSSRTNPFFEIPSDIEEDPPEASSAPNRPAQPQNDHKPSNGPWFTFDDIPAAKWRDRLSEMATWTDLQMLRANATPASVLIELATRFMGSLRDWFDTLGEYRQLQFVQLPNVSTALFVIHEQFIGESAAVLEAARRDYLNMKCCSLNSKDLDFHYKQMSILFYKLNGFNDPTLKHVFLASLPEELQPDIQRQLTSLNLTIDNISLGKIFQIAKGCLGKLCEQKGRYAKDCPNRKDKAIRLLEHLQATTDYSPHKDEIEFYFSEQEEPTDETVFALQNSSDDSETDEFQTIFHQQLLSLDTTIPIPSIKLQILPSKFQRPIPAIGLLDTGAQRSMLNPDILPSQSWQPYEENFKAVNGKFFTTKLITKKPIGIQIFPNCVIWVKVIGSHLPNKDILLGFDIMHQIKHLQIIPTGIRVKSMFKPFTNVLKLYGLSETSQPFQDISTKLLKYCPESHVDFHHPNPLWKNPHFFVQLPLKLNEDVNPTKATHPGMSPSDLVLAQKECSQLLAQGLIEPTSSQWACQLFMLKNILRLLGEKMISH</sequence>
<proteinExistence type="predicted"/>
<evidence type="ECO:0000313" key="1">
    <source>
        <dbReference type="EMBL" id="KAH9792716.1"/>
    </source>
</evidence>
<organism evidence="1 2">
    <name type="scientific">Citrus sinensis</name>
    <name type="common">Sweet orange</name>
    <name type="synonym">Citrus aurantium var. sinensis</name>
    <dbReference type="NCBI Taxonomy" id="2711"/>
    <lineage>
        <taxon>Eukaryota</taxon>
        <taxon>Viridiplantae</taxon>
        <taxon>Streptophyta</taxon>
        <taxon>Embryophyta</taxon>
        <taxon>Tracheophyta</taxon>
        <taxon>Spermatophyta</taxon>
        <taxon>Magnoliopsida</taxon>
        <taxon>eudicotyledons</taxon>
        <taxon>Gunneridae</taxon>
        <taxon>Pentapetalae</taxon>
        <taxon>rosids</taxon>
        <taxon>malvids</taxon>
        <taxon>Sapindales</taxon>
        <taxon>Rutaceae</taxon>
        <taxon>Aurantioideae</taxon>
        <taxon>Citrus</taxon>
    </lineage>
</organism>
<dbReference type="Proteomes" id="UP000829398">
    <property type="component" value="Chromosome 2"/>
</dbReference>
<reference evidence="2" key="1">
    <citation type="journal article" date="2023" name="Hortic. Res.">
        <title>A chromosome-level phased genome enabling allele-level studies in sweet orange: a case study on citrus Huanglongbing tolerance.</title>
        <authorList>
            <person name="Wu B."/>
            <person name="Yu Q."/>
            <person name="Deng Z."/>
            <person name="Duan Y."/>
            <person name="Luo F."/>
            <person name="Gmitter F. Jr."/>
        </authorList>
    </citation>
    <scope>NUCLEOTIDE SEQUENCE [LARGE SCALE GENOMIC DNA]</scope>
    <source>
        <strain evidence="2">cv. Valencia</strain>
    </source>
</reference>
<protein>
    <submittedName>
        <fullName evidence="1">Uncharacterized protein</fullName>
    </submittedName>
</protein>
<gene>
    <name evidence="1" type="ORF">KPL71_004245</name>
</gene>